<sequence>MTTRVEGQAAMDSANADFDLDVRSSLRDLEDSKGATAAKSVSIPNGPWTSSCLCSVISGC</sequence>
<keyword evidence="2" id="KW-1185">Reference proteome</keyword>
<protein>
    <submittedName>
        <fullName evidence="1">Uncharacterized protein</fullName>
    </submittedName>
</protein>
<organism evidence="1 2">
    <name type="scientific">Streptomyces violaceusniger</name>
    <dbReference type="NCBI Taxonomy" id="68280"/>
    <lineage>
        <taxon>Bacteria</taxon>
        <taxon>Bacillati</taxon>
        <taxon>Actinomycetota</taxon>
        <taxon>Actinomycetes</taxon>
        <taxon>Kitasatosporales</taxon>
        <taxon>Streptomycetaceae</taxon>
        <taxon>Streptomyces</taxon>
        <taxon>Streptomyces violaceusniger group</taxon>
    </lineage>
</organism>
<comment type="caution">
    <text evidence="1">The sequence shown here is derived from an EMBL/GenBank/DDBJ whole genome shotgun (WGS) entry which is preliminary data.</text>
</comment>
<evidence type="ECO:0000313" key="2">
    <source>
        <dbReference type="Proteomes" id="UP000301309"/>
    </source>
</evidence>
<dbReference type="OrthoDB" id="4276971at2"/>
<dbReference type="RefSeq" id="WP_137976522.1">
    <property type="nucleotide sequence ID" value="NZ_BAAASO010000041.1"/>
</dbReference>
<dbReference type="Proteomes" id="UP000301309">
    <property type="component" value="Unassembled WGS sequence"/>
</dbReference>
<proteinExistence type="predicted"/>
<gene>
    <name evidence="1" type="ORF">SVIO_015850</name>
</gene>
<reference evidence="1 2" key="1">
    <citation type="journal article" date="2020" name="Int. J. Syst. Evol. Microbiol.">
        <title>Reclassification of Streptomyces castelarensis and Streptomyces sporoclivatus as later heterotypic synonyms of Streptomyces antimycoticus.</title>
        <authorList>
            <person name="Komaki H."/>
            <person name="Tamura T."/>
        </authorList>
    </citation>
    <scope>NUCLEOTIDE SEQUENCE [LARGE SCALE GENOMIC DNA]</scope>
    <source>
        <strain evidence="1 2">NBRC 13459</strain>
    </source>
</reference>
<dbReference type="AlphaFoldDB" id="A0A4D4KQP4"/>
<evidence type="ECO:0000313" key="1">
    <source>
        <dbReference type="EMBL" id="GDY50962.1"/>
    </source>
</evidence>
<dbReference type="EMBL" id="BJHW01000001">
    <property type="protein sequence ID" value="GDY50962.1"/>
    <property type="molecule type" value="Genomic_DNA"/>
</dbReference>
<accession>A0A4D4KQP4</accession>
<name>A0A4D4KQP4_STRVO</name>